<geneLocation type="plasmid" evidence="1">
    <name>pM131-2</name>
</geneLocation>
<dbReference type="AlphaFoldDB" id="V9M6A7"/>
<name>V9M6A7_9GAMM</name>
<accession>V9M6A7</accession>
<organism evidence="1">
    <name type="scientific">Acinetobacter sp. M131</name>
    <dbReference type="NCBI Taxonomy" id="1280052"/>
    <lineage>
        <taxon>Bacteria</taxon>
        <taxon>Pseudomonadati</taxon>
        <taxon>Pseudomonadota</taxon>
        <taxon>Gammaproteobacteria</taxon>
        <taxon>Moraxellales</taxon>
        <taxon>Moraxellaceae</taxon>
        <taxon>Acinetobacter</taxon>
    </lineage>
</organism>
<dbReference type="EMBL" id="JX101647">
    <property type="protein sequence ID" value="AGC70673.1"/>
    <property type="molecule type" value="Genomic_DNA"/>
</dbReference>
<proteinExistence type="predicted"/>
<evidence type="ECO:0000313" key="1">
    <source>
        <dbReference type="EMBL" id="AGC70673.1"/>
    </source>
</evidence>
<protein>
    <submittedName>
        <fullName evidence="1">Uncharacterized protein</fullName>
    </submittedName>
</protein>
<reference evidence="1" key="1">
    <citation type="submission" date="2012-05" db="EMBL/GenBank/DDBJ databases">
        <title>Sequencing and Analysis of an oxa-58 oxacillinase-encoding plasmid from Acinetobacter spp.</title>
        <authorList>
            <person name="Peng S.-M."/>
            <person name="Liao T.-L."/>
            <person name="Lin A.-C."/>
            <person name="Huang T.-W."/>
            <person name="Lauderdale T.-L."/>
            <person name="Chen Y.-T."/>
        </authorList>
    </citation>
    <scope>NUCLEOTIDE SEQUENCE</scope>
    <source>
        <strain evidence="1">M131</strain>
        <plasmid evidence="1">pM131-2</plasmid>
    </source>
</reference>
<keyword evidence="1" id="KW-0614">Plasmid</keyword>
<dbReference type="RefSeq" id="WP_032073120.1">
    <property type="nucleotide sequence ID" value="NC_025172.1"/>
</dbReference>
<sequence length="98" mass="11778">MKVKDLIEKLEKFDPELEVLIANEDDEIIGLNNMVRFFDVSHVSSVHAETRRNDVERNVEFTFVGMPTKHSREFIFIDVVSQFLEFFFEITYRRLYEQ</sequence>